<dbReference type="GO" id="GO:0006508">
    <property type="term" value="P:proteolysis"/>
    <property type="evidence" value="ECO:0007669"/>
    <property type="project" value="UniProtKB-KW"/>
</dbReference>
<dbReference type="PROSITE" id="PS00136">
    <property type="entry name" value="SUBTILASE_ASP"/>
    <property type="match status" value="1"/>
</dbReference>
<evidence type="ECO:0000256" key="2">
    <source>
        <dbReference type="ARBA" id="ARBA00011073"/>
    </source>
</evidence>
<keyword evidence="7" id="KW-0812">Transmembrane</keyword>
<accession>A0A0F9LR80</accession>
<dbReference type="GO" id="GO:0004252">
    <property type="term" value="F:serine-type endopeptidase activity"/>
    <property type="evidence" value="ECO:0007669"/>
    <property type="project" value="InterPro"/>
</dbReference>
<dbReference type="PROSITE" id="PS00137">
    <property type="entry name" value="SUBTILASE_HIS"/>
    <property type="match status" value="1"/>
</dbReference>
<feature type="transmembrane region" description="Helical" evidence="7">
    <location>
        <begin position="15"/>
        <end position="37"/>
    </location>
</feature>
<dbReference type="InterPro" id="IPR022398">
    <property type="entry name" value="Peptidase_S8_His-AS"/>
</dbReference>
<keyword evidence="7" id="KW-0472">Membrane</keyword>
<dbReference type="InterPro" id="IPR000209">
    <property type="entry name" value="Peptidase_S8/S53_dom"/>
</dbReference>
<dbReference type="InterPro" id="IPR013783">
    <property type="entry name" value="Ig-like_fold"/>
</dbReference>
<evidence type="ECO:0000256" key="7">
    <source>
        <dbReference type="SAM" id="Phobius"/>
    </source>
</evidence>
<evidence type="ECO:0000256" key="5">
    <source>
        <dbReference type="ARBA" id="ARBA00022801"/>
    </source>
</evidence>
<dbReference type="PANTHER" id="PTHR43806">
    <property type="entry name" value="PEPTIDASE S8"/>
    <property type="match status" value="1"/>
</dbReference>
<name>A0A0F9LR80_9ZZZZ</name>
<dbReference type="InterPro" id="IPR015500">
    <property type="entry name" value="Peptidase_S8_subtilisin-rel"/>
</dbReference>
<keyword evidence="4" id="KW-0645">Protease</keyword>
<dbReference type="PRINTS" id="PR00723">
    <property type="entry name" value="SUBTILISIN"/>
</dbReference>
<dbReference type="GO" id="GO:0005576">
    <property type="term" value="C:extracellular region"/>
    <property type="evidence" value="ECO:0007669"/>
    <property type="project" value="UniProtKB-SubCell"/>
</dbReference>
<evidence type="ECO:0000259" key="9">
    <source>
        <dbReference type="Pfam" id="PF22148"/>
    </source>
</evidence>
<dbReference type="Gene3D" id="2.60.40.10">
    <property type="entry name" value="Immunoglobulins"/>
    <property type="match status" value="1"/>
</dbReference>
<evidence type="ECO:0000259" key="8">
    <source>
        <dbReference type="Pfam" id="PF00082"/>
    </source>
</evidence>
<dbReference type="CDD" id="cd07484">
    <property type="entry name" value="Peptidases_S8_Thermitase_like"/>
    <property type="match status" value="1"/>
</dbReference>
<dbReference type="Pfam" id="PF00082">
    <property type="entry name" value="Peptidase_S8"/>
    <property type="match status" value="1"/>
</dbReference>
<dbReference type="InterPro" id="IPR036852">
    <property type="entry name" value="Peptidase_S8/S53_dom_sf"/>
</dbReference>
<dbReference type="Gene3D" id="3.40.50.200">
    <property type="entry name" value="Peptidase S8/S53 domain"/>
    <property type="match status" value="1"/>
</dbReference>
<evidence type="ECO:0000256" key="1">
    <source>
        <dbReference type="ARBA" id="ARBA00004613"/>
    </source>
</evidence>
<comment type="subcellular location">
    <subcellularLocation>
        <location evidence="1">Secreted</location>
    </subcellularLocation>
</comment>
<reference evidence="10" key="1">
    <citation type="journal article" date="2015" name="Nature">
        <title>Complex archaea that bridge the gap between prokaryotes and eukaryotes.</title>
        <authorList>
            <person name="Spang A."/>
            <person name="Saw J.H."/>
            <person name="Jorgensen S.L."/>
            <person name="Zaremba-Niedzwiedzka K."/>
            <person name="Martijn J."/>
            <person name="Lind A.E."/>
            <person name="van Eijk R."/>
            <person name="Schleper C."/>
            <person name="Guy L."/>
            <person name="Ettema T.J."/>
        </authorList>
    </citation>
    <scope>NUCLEOTIDE SEQUENCE</scope>
</reference>
<proteinExistence type="inferred from homology"/>
<gene>
    <name evidence="10" type="ORF">LCGC14_1166470</name>
</gene>
<dbReference type="EMBL" id="LAZR01005729">
    <property type="protein sequence ID" value="KKM97594.1"/>
    <property type="molecule type" value="Genomic_DNA"/>
</dbReference>
<feature type="domain" description="Peptidase S8/S53" evidence="8">
    <location>
        <begin position="167"/>
        <end position="410"/>
    </location>
</feature>
<dbReference type="InterPro" id="IPR023828">
    <property type="entry name" value="Peptidase_S8_Ser-AS"/>
</dbReference>
<comment type="caution">
    <text evidence="10">The sequence shown here is derived from an EMBL/GenBank/DDBJ whole genome shotgun (WGS) entry which is preliminary data.</text>
</comment>
<feature type="domain" description="Fervidolysin-like N-terminal prodomain" evidence="9">
    <location>
        <begin position="64"/>
        <end position="130"/>
    </location>
</feature>
<dbReference type="PROSITE" id="PS00138">
    <property type="entry name" value="SUBTILASE_SER"/>
    <property type="match status" value="1"/>
</dbReference>
<dbReference type="Pfam" id="PF22148">
    <property type="entry name" value="Fervidolysin_NPro-like"/>
    <property type="match status" value="1"/>
</dbReference>
<keyword evidence="3" id="KW-0964">Secreted</keyword>
<dbReference type="SUPFAM" id="SSF52743">
    <property type="entry name" value="Subtilisin-like"/>
    <property type="match status" value="1"/>
</dbReference>
<sequence>MYRKLSKETNGKIDIRFVLVVSVALLSIASIITYYYLFKWPAKKAPIPSAIDITELLQPEKKQTEDSILVKFKSSTSSKEKKEILEDEAVGKPEKLRKFPTYEIDVKKSEFRETLNDLNKNKAVEYAEPNNNVYALVTPNDPSFGSQWGYSVTKAQSGWDTERGQTNEIKIAIVDTGVDIDHPDLSAKMLPGYDFVNNDSNPDDDEGHGSHVAGIAAASTNNGVGVAGMSWGAKIIPVKSLNQFGSGTYQQVSNGITYAADRGARVINLSLGGYSYSKTLQNATDYAHAKGVVVVAAAGNSSSRRILYPAGNPHVVGVAATDSSDRRASFSNYNSSVDISAPGVSILSTYNGARYAYMNGTSMSAPFVSGLAGLVLSQNPSFSADQTANTMYQQSHDLGSPGRDDYFGYGRINAQTTLQRKPIINHFNVANGSYLRGNRALSANITFINAIQRVTFAIGSYEISSHTGPPYSSSLNTRRHSNGTHTLSVNALDSANNLTTVSRTIRIDNYRPRTYAPVRARAKRKGRRKIATARLYWKVRDPYTGNRAIVKIKIAKRTYSKSRARRKSYYYRLYKRTKAKGLRIKNRKMRRRRLNQARIYKRRWRRIKPTYYRRVKTVNYGWTSINRTRSYRWRTRTPGTYRFYVYSKDRVSNPQRNVARNYLIIK</sequence>
<evidence type="ECO:0000256" key="4">
    <source>
        <dbReference type="ARBA" id="ARBA00022670"/>
    </source>
</evidence>
<evidence type="ECO:0000256" key="3">
    <source>
        <dbReference type="ARBA" id="ARBA00022525"/>
    </source>
</evidence>
<dbReference type="InterPro" id="IPR023827">
    <property type="entry name" value="Peptidase_S8_Asp-AS"/>
</dbReference>
<evidence type="ECO:0000256" key="6">
    <source>
        <dbReference type="ARBA" id="ARBA00022825"/>
    </source>
</evidence>
<dbReference type="AlphaFoldDB" id="A0A0F9LR80"/>
<dbReference type="PROSITE" id="PS51892">
    <property type="entry name" value="SUBTILASE"/>
    <property type="match status" value="1"/>
</dbReference>
<keyword evidence="5" id="KW-0378">Hydrolase</keyword>
<comment type="similarity">
    <text evidence="2">Belongs to the peptidase S8 family.</text>
</comment>
<protein>
    <submittedName>
        <fullName evidence="10">Uncharacterized protein</fullName>
    </submittedName>
</protein>
<dbReference type="InterPro" id="IPR034084">
    <property type="entry name" value="Thermitase-like_dom"/>
</dbReference>
<dbReference type="InterPro" id="IPR050131">
    <property type="entry name" value="Peptidase_S8_subtilisin-like"/>
</dbReference>
<keyword evidence="7" id="KW-1133">Transmembrane helix</keyword>
<dbReference type="Pfam" id="PF17957">
    <property type="entry name" value="Big_7"/>
    <property type="match status" value="1"/>
</dbReference>
<evidence type="ECO:0000313" key="10">
    <source>
        <dbReference type="EMBL" id="KKM97594.1"/>
    </source>
</evidence>
<organism evidence="10">
    <name type="scientific">marine sediment metagenome</name>
    <dbReference type="NCBI Taxonomy" id="412755"/>
    <lineage>
        <taxon>unclassified sequences</taxon>
        <taxon>metagenomes</taxon>
        <taxon>ecological metagenomes</taxon>
    </lineage>
</organism>
<dbReference type="InterPro" id="IPR054399">
    <property type="entry name" value="Fervidolysin-like_N_prodom"/>
</dbReference>
<keyword evidence="6" id="KW-0720">Serine protease</keyword>
<dbReference type="PANTHER" id="PTHR43806:SF11">
    <property type="entry name" value="CEREVISIN-RELATED"/>
    <property type="match status" value="1"/>
</dbReference>